<dbReference type="AlphaFoldDB" id="B3LN71"/>
<proteinExistence type="predicted"/>
<organism evidence="1 2">
    <name type="scientific">Saccharomyces cerevisiae (strain RM11-1a)</name>
    <name type="common">Baker's yeast</name>
    <dbReference type="NCBI Taxonomy" id="285006"/>
    <lineage>
        <taxon>Eukaryota</taxon>
        <taxon>Fungi</taxon>
        <taxon>Dikarya</taxon>
        <taxon>Ascomycota</taxon>
        <taxon>Saccharomycotina</taxon>
        <taxon>Saccharomycetes</taxon>
        <taxon>Saccharomycetales</taxon>
        <taxon>Saccharomycetaceae</taxon>
        <taxon>Saccharomyces</taxon>
    </lineage>
</organism>
<evidence type="ECO:0000313" key="1">
    <source>
        <dbReference type="EMBL" id="EDV12024.1"/>
    </source>
</evidence>
<evidence type="ECO:0000313" key="2">
    <source>
        <dbReference type="Proteomes" id="UP000008335"/>
    </source>
</evidence>
<feature type="non-terminal residue" evidence="1">
    <location>
        <position position="34"/>
    </location>
</feature>
<keyword evidence="2" id="KW-1185">Reference proteome</keyword>
<gene>
    <name evidence="1" type="ORF">SCRG_02885</name>
</gene>
<accession>B3LN71</accession>
<protein>
    <submittedName>
        <fullName evidence="1">Uncharacterized protein</fullName>
    </submittedName>
</protein>
<name>B3LN71_YEAS1</name>
<dbReference type="Proteomes" id="UP000008335">
    <property type="component" value="Unassembled WGS sequence"/>
</dbReference>
<sequence length="34" mass="3954">MIIIFIELCRIADSLLWIPKSSRRTSSISTYLIL</sequence>
<reference evidence="1" key="2">
    <citation type="submission" date="2005-07" db="EMBL/GenBank/DDBJ databases">
        <title>Annotation of the Saccharomyces cerevisiae RM11-1a Genome.</title>
        <authorList>
            <consortium name="The Broad Institute Genome Sequencing Platform"/>
            <person name="Birren B."/>
            <person name="Lander E."/>
            <person name="Galagan J."/>
            <person name="Nusbaum C."/>
            <person name="Devon K."/>
            <person name="Cuomo C."/>
            <person name="Jaffe D."/>
            <person name="Butler J."/>
            <person name="Alvarez P."/>
            <person name="Gnerre S."/>
            <person name="Grabherr M."/>
            <person name="Kleber M."/>
            <person name="Mauceli E."/>
            <person name="Brockman W."/>
            <person name="MacCallum I.A."/>
            <person name="Rounsley S."/>
            <person name="Young S."/>
            <person name="LaButti K."/>
            <person name="Pushparaj V."/>
            <person name="DeCaprio D."/>
            <person name="Crawford M."/>
            <person name="Koehrsen M."/>
            <person name="Engels R."/>
            <person name="Montgomery P."/>
            <person name="Pearson M."/>
            <person name="Howarth C."/>
            <person name="Larson L."/>
            <person name="Luoma S."/>
            <person name="White J."/>
            <person name="O'Leary S."/>
            <person name="Kodira C."/>
            <person name="Zeng Q."/>
            <person name="Yandava C."/>
            <person name="Alvarado L."/>
            <person name="Pratt S."/>
            <person name="Kruglyak L."/>
        </authorList>
    </citation>
    <scope>NUCLEOTIDE SEQUENCE</scope>
    <source>
        <strain evidence="1">RM11-1a</strain>
    </source>
</reference>
<dbReference type="HOGENOM" id="CLU_3377404_0_0_1"/>
<dbReference type="EMBL" id="CH408048">
    <property type="protein sequence ID" value="EDV12024.1"/>
    <property type="molecule type" value="Genomic_DNA"/>
</dbReference>
<reference evidence="1" key="1">
    <citation type="submission" date="2005-03" db="EMBL/GenBank/DDBJ databases">
        <authorList>
            <person name="Giovannoni S.J."/>
            <person name="Cho J.-C."/>
            <person name="Ferriera S."/>
            <person name="Johnson J."/>
            <person name="Kravitz S."/>
            <person name="Halpern A."/>
            <person name="Remington K."/>
            <person name="Beeson K."/>
            <person name="Tran B."/>
            <person name="Rogers Y.-H."/>
            <person name="Friedman R."/>
            <person name="Venter J.C."/>
        </authorList>
    </citation>
    <scope>NUCLEOTIDE SEQUENCE</scope>
    <source>
        <strain evidence="1">RM11-1a</strain>
    </source>
</reference>